<dbReference type="PANTHER" id="PTHR46481:SF10">
    <property type="entry name" value="ZINC FINGER BED DOMAIN-CONTAINING PROTEIN 39"/>
    <property type="match status" value="1"/>
</dbReference>
<gene>
    <name evidence="8" type="primary">Nfu_g_1_025176</name>
</gene>
<reference evidence="8" key="2">
    <citation type="submission" date="2016-06" db="EMBL/GenBank/DDBJ databases">
        <title>The genome of a short-lived fish provides insights into sex chromosome evolution and the genetic control of aging.</title>
        <authorList>
            <person name="Reichwald K."/>
            <person name="Felder M."/>
            <person name="Petzold A."/>
            <person name="Koch P."/>
            <person name="Groth M."/>
            <person name="Platzer M."/>
        </authorList>
    </citation>
    <scope>NUCLEOTIDE SEQUENCE</scope>
    <source>
        <tissue evidence="8">Brain</tissue>
    </source>
</reference>
<keyword evidence="2" id="KW-0479">Metal-binding</keyword>
<organism evidence="8">
    <name type="scientific">Nothobranchius kadleci</name>
    <name type="common">African annual killifish</name>
    <dbReference type="NCBI Taxonomy" id="1051664"/>
    <lineage>
        <taxon>Eukaryota</taxon>
        <taxon>Metazoa</taxon>
        <taxon>Chordata</taxon>
        <taxon>Craniata</taxon>
        <taxon>Vertebrata</taxon>
        <taxon>Euteleostomi</taxon>
        <taxon>Actinopterygii</taxon>
        <taxon>Neopterygii</taxon>
        <taxon>Teleostei</taxon>
        <taxon>Neoteleostei</taxon>
        <taxon>Acanthomorphata</taxon>
        <taxon>Ovalentaria</taxon>
        <taxon>Atherinomorphae</taxon>
        <taxon>Cyprinodontiformes</taxon>
        <taxon>Nothobranchiidae</taxon>
        <taxon>Nothobranchius</taxon>
    </lineage>
</organism>
<feature type="region of interest" description="Disordered" evidence="6">
    <location>
        <begin position="327"/>
        <end position="375"/>
    </location>
</feature>
<sequence>AKQQTLSSLLLSSKSRTPQQAAVITDSILNMLVTDIRPLSMVEDYGCIAMVHTLNPGYTLPSRTHFTKLMERKYVDTFQKIKTVIKLTSSKLALTADVWTSVATEAYLGITCHYITEDWEMQSICLTTKPLQDRHTASNIAEWLEEAVTRFEIPLNKIIALMHDNGANVVAAANTLEEKHGWSSSTLSDSSVTHKDKKYLGLKPDQWSLLEELSEAVKPFECATVFMSGQTYTTISAIPPLVKGRLRSTLSADFQSAALQAFKLTAVEQLQKRWKFETSFSDTLPNTVVLAAALDPRFRRLKFLSPQEIFDVQGKIQAMAFGERREVDIQQRSSSRTTSTSDVAPKSTSGTLLDSLLDSDGDEDSPGQVEASDDENVQVRNEVHSYFEEINLAKEEGPLKWWKENQDKYPMLARLASPTCPSQEPQLHLSVCFLLLAISPQRSEQA</sequence>
<dbReference type="SUPFAM" id="SSF140996">
    <property type="entry name" value="Hermes dimerisation domain"/>
    <property type="match status" value="1"/>
</dbReference>
<feature type="compositionally biased region" description="Low complexity" evidence="6">
    <location>
        <begin position="332"/>
        <end position="356"/>
    </location>
</feature>
<comment type="subcellular location">
    <subcellularLocation>
        <location evidence="1">Nucleus</location>
    </subcellularLocation>
</comment>
<keyword evidence="4" id="KW-0862">Zinc</keyword>
<evidence type="ECO:0000256" key="5">
    <source>
        <dbReference type="ARBA" id="ARBA00023242"/>
    </source>
</evidence>
<dbReference type="AlphaFoldDB" id="A0A1A8CQ48"/>
<dbReference type="InterPro" id="IPR052035">
    <property type="entry name" value="ZnF_BED_domain_contain"/>
</dbReference>
<evidence type="ECO:0000259" key="7">
    <source>
        <dbReference type="Pfam" id="PF05699"/>
    </source>
</evidence>
<dbReference type="InterPro" id="IPR008906">
    <property type="entry name" value="HATC_C_dom"/>
</dbReference>
<dbReference type="Pfam" id="PF05699">
    <property type="entry name" value="Dimer_Tnp_hAT"/>
    <property type="match status" value="1"/>
</dbReference>
<evidence type="ECO:0000256" key="3">
    <source>
        <dbReference type="ARBA" id="ARBA00022771"/>
    </source>
</evidence>
<evidence type="ECO:0000313" key="8">
    <source>
        <dbReference type="EMBL" id="SBP81897.1"/>
    </source>
</evidence>
<evidence type="ECO:0000256" key="1">
    <source>
        <dbReference type="ARBA" id="ARBA00004123"/>
    </source>
</evidence>
<feature type="non-terminal residue" evidence="8">
    <location>
        <position position="1"/>
    </location>
</feature>
<feature type="domain" description="HAT C-terminal dimerisation" evidence="7">
    <location>
        <begin position="382"/>
        <end position="417"/>
    </location>
</feature>
<keyword evidence="3" id="KW-0863">Zinc-finger</keyword>
<dbReference type="GO" id="GO:0008270">
    <property type="term" value="F:zinc ion binding"/>
    <property type="evidence" value="ECO:0007669"/>
    <property type="project" value="UniProtKB-KW"/>
</dbReference>
<dbReference type="InterPro" id="IPR012337">
    <property type="entry name" value="RNaseH-like_sf"/>
</dbReference>
<name>A0A1A8CQ48_NOTKA</name>
<keyword evidence="5" id="KW-0539">Nucleus</keyword>
<reference evidence="8" key="1">
    <citation type="submission" date="2016-05" db="EMBL/GenBank/DDBJ databases">
        <authorList>
            <person name="Lavstsen T."/>
            <person name="Jespersen J.S."/>
        </authorList>
    </citation>
    <scope>NUCLEOTIDE SEQUENCE</scope>
    <source>
        <tissue evidence="8">Brain</tissue>
    </source>
</reference>
<accession>A0A1A8CQ48</accession>
<evidence type="ECO:0000256" key="6">
    <source>
        <dbReference type="SAM" id="MobiDB-lite"/>
    </source>
</evidence>
<evidence type="ECO:0000256" key="2">
    <source>
        <dbReference type="ARBA" id="ARBA00022723"/>
    </source>
</evidence>
<dbReference type="GO" id="GO:0005634">
    <property type="term" value="C:nucleus"/>
    <property type="evidence" value="ECO:0007669"/>
    <property type="project" value="UniProtKB-SubCell"/>
</dbReference>
<protein>
    <recommendedName>
        <fullName evidence="7">HAT C-terminal dimerisation domain-containing protein</fullName>
    </recommendedName>
</protein>
<proteinExistence type="predicted"/>
<dbReference type="EMBL" id="HADZ01017956">
    <property type="protein sequence ID" value="SBP81897.1"/>
    <property type="molecule type" value="Transcribed_RNA"/>
</dbReference>
<evidence type="ECO:0000256" key="4">
    <source>
        <dbReference type="ARBA" id="ARBA00022833"/>
    </source>
</evidence>
<feature type="compositionally biased region" description="Acidic residues" evidence="6">
    <location>
        <begin position="357"/>
        <end position="375"/>
    </location>
</feature>
<dbReference type="PANTHER" id="PTHR46481">
    <property type="entry name" value="ZINC FINGER BED DOMAIN-CONTAINING PROTEIN 4"/>
    <property type="match status" value="1"/>
</dbReference>
<dbReference type="SUPFAM" id="SSF53098">
    <property type="entry name" value="Ribonuclease H-like"/>
    <property type="match status" value="1"/>
</dbReference>
<dbReference type="GO" id="GO:0046983">
    <property type="term" value="F:protein dimerization activity"/>
    <property type="evidence" value="ECO:0007669"/>
    <property type="project" value="InterPro"/>
</dbReference>